<evidence type="ECO:0000256" key="4">
    <source>
        <dbReference type="ARBA" id="ARBA00022723"/>
    </source>
</evidence>
<dbReference type="GO" id="GO:0020037">
    <property type="term" value="F:heme binding"/>
    <property type="evidence" value="ECO:0007669"/>
    <property type="project" value="InterPro"/>
</dbReference>
<dbReference type="GO" id="GO:0004497">
    <property type="term" value="F:monooxygenase activity"/>
    <property type="evidence" value="ECO:0007669"/>
    <property type="project" value="UniProtKB-KW"/>
</dbReference>
<proteinExistence type="inferred from homology"/>
<evidence type="ECO:0000256" key="6">
    <source>
        <dbReference type="ARBA" id="ARBA00023004"/>
    </source>
</evidence>
<keyword evidence="5" id="KW-0560">Oxidoreductase</keyword>
<dbReference type="PRINTS" id="PR00463">
    <property type="entry name" value="EP450I"/>
</dbReference>
<dbReference type="InterPro" id="IPR002401">
    <property type="entry name" value="Cyt_P450_E_grp-I"/>
</dbReference>
<dbReference type="FunFam" id="1.10.630.10:FF:000126">
    <property type="entry name" value="Predicted protein"/>
    <property type="match status" value="1"/>
</dbReference>
<evidence type="ECO:0000256" key="2">
    <source>
        <dbReference type="ARBA" id="ARBA00010617"/>
    </source>
</evidence>
<organism evidence="8 9">
    <name type="scientific">Actinidia rufa</name>
    <dbReference type="NCBI Taxonomy" id="165716"/>
    <lineage>
        <taxon>Eukaryota</taxon>
        <taxon>Viridiplantae</taxon>
        <taxon>Streptophyta</taxon>
        <taxon>Embryophyta</taxon>
        <taxon>Tracheophyta</taxon>
        <taxon>Spermatophyta</taxon>
        <taxon>Magnoliopsida</taxon>
        <taxon>eudicotyledons</taxon>
        <taxon>Gunneridae</taxon>
        <taxon>Pentapetalae</taxon>
        <taxon>asterids</taxon>
        <taxon>Ericales</taxon>
        <taxon>Actinidiaceae</taxon>
        <taxon>Actinidia</taxon>
    </lineage>
</organism>
<evidence type="ECO:0000256" key="3">
    <source>
        <dbReference type="ARBA" id="ARBA00022617"/>
    </source>
</evidence>
<gene>
    <name evidence="8" type="ORF">Acr_04g0008250</name>
</gene>
<dbReference type="InterPro" id="IPR001128">
    <property type="entry name" value="Cyt_P450"/>
</dbReference>
<dbReference type="OrthoDB" id="1055148at2759"/>
<dbReference type="Gene3D" id="1.10.630.10">
    <property type="entry name" value="Cytochrome P450"/>
    <property type="match status" value="1"/>
</dbReference>
<keyword evidence="3" id="KW-0349">Heme</keyword>
<evidence type="ECO:0000256" key="7">
    <source>
        <dbReference type="ARBA" id="ARBA00023033"/>
    </source>
</evidence>
<keyword evidence="7" id="KW-0503">Monooxygenase</keyword>
<protein>
    <submittedName>
        <fullName evidence="8">Cytochrome P450, family 71, subfamily B, polypeptide 17</fullName>
    </submittedName>
</protein>
<dbReference type="EMBL" id="BJWL01000004">
    <property type="protein sequence ID" value="GFY86087.1"/>
    <property type="molecule type" value="Genomic_DNA"/>
</dbReference>
<dbReference type="Pfam" id="PF00067">
    <property type="entry name" value="p450"/>
    <property type="match status" value="1"/>
</dbReference>
<evidence type="ECO:0000313" key="8">
    <source>
        <dbReference type="EMBL" id="GFY86087.1"/>
    </source>
</evidence>
<dbReference type="PRINTS" id="PR00385">
    <property type="entry name" value="P450"/>
</dbReference>
<keyword evidence="4" id="KW-0479">Metal-binding</keyword>
<dbReference type="GO" id="GO:0016705">
    <property type="term" value="F:oxidoreductase activity, acting on paired donors, with incorporation or reduction of molecular oxygen"/>
    <property type="evidence" value="ECO:0007669"/>
    <property type="project" value="InterPro"/>
</dbReference>
<comment type="caution">
    <text evidence="8">The sequence shown here is derived from an EMBL/GenBank/DDBJ whole genome shotgun (WGS) entry which is preliminary data.</text>
</comment>
<sequence length="294" mass="33002">MWDASNRVPHLRPPCHVFSIEWQVRRPSTITELVALDPSGGCLSPNPLDRGKTSLWNLAKSSPLSSPEPPSEYSYELAQSQSAVSSSLVGEVPVLIFLEPLNMDWFLDSYGTRPIRIMDTPSAATIVWAMKALIKVPAVLKKVQEEVRNSVGRKAKVDKDDIQSLPYLKAMIKETLRLYPPAPLLAPRDTTQRCVIDEYEIRPQTLVYINAWAIARDPEAWENPEEFLPERFFGSDIDFRGQDFGLIPFGAGRRGFPGINLGVAIVELVLAKLLYSFDWDLPYGMKKEDVDADA</sequence>
<dbReference type="PANTHER" id="PTHR47952:SF3">
    <property type="entry name" value="CYTOCHROME P450 71B3-LIKE"/>
    <property type="match status" value="1"/>
</dbReference>
<comment type="similarity">
    <text evidence="2">Belongs to the cytochrome P450 family.</text>
</comment>
<evidence type="ECO:0000256" key="5">
    <source>
        <dbReference type="ARBA" id="ARBA00023002"/>
    </source>
</evidence>
<name>A0A7J0EKD3_9ERIC</name>
<evidence type="ECO:0000256" key="1">
    <source>
        <dbReference type="ARBA" id="ARBA00001971"/>
    </source>
</evidence>
<evidence type="ECO:0000313" key="9">
    <source>
        <dbReference type="Proteomes" id="UP000585474"/>
    </source>
</evidence>
<dbReference type="AlphaFoldDB" id="A0A7J0EKD3"/>
<dbReference type="SUPFAM" id="SSF48264">
    <property type="entry name" value="Cytochrome P450"/>
    <property type="match status" value="1"/>
</dbReference>
<keyword evidence="6" id="KW-0408">Iron</keyword>
<comment type="cofactor">
    <cofactor evidence="1">
        <name>heme</name>
        <dbReference type="ChEBI" id="CHEBI:30413"/>
    </cofactor>
</comment>
<dbReference type="Proteomes" id="UP000585474">
    <property type="component" value="Unassembled WGS sequence"/>
</dbReference>
<keyword evidence="9" id="KW-1185">Reference proteome</keyword>
<reference evidence="8 9" key="1">
    <citation type="submission" date="2019-07" db="EMBL/GenBank/DDBJ databases">
        <title>De Novo Assembly of kiwifruit Actinidia rufa.</title>
        <authorList>
            <person name="Sugita-Konishi S."/>
            <person name="Sato K."/>
            <person name="Mori E."/>
            <person name="Abe Y."/>
            <person name="Kisaki G."/>
            <person name="Hamano K."/>
            <person name="Suezawa K."/>
            <person name="Otani M."/>
            <person name="Fukuda T."/>
            <person name="Manabe T."/>
            <person name="Gomi K."/>
            <person name="Tabuchi M."/>
            <person name="Akimitsu K."/>
            <person name="Kataoka I."/>
        </authorList>
    </citation>
    <scope>NUCLEOTIDE SEQUENCE [LARGE SCALE GENOMIC DNA]</scope>
    <source>
        <strain evidence="9">cv. Fuchu</strain>
    </source>
</reference>
<accession>A0A7J0EKD3</accession>
<dbReference type="PANTHER" id="PTHR47952">
    <property type="entry name" value="TRYPTAMINE 5-HYDROXYLASE"/>
    <property type="match status" value="1"/>
</dbReference>
<dbReference type="GO" id="GO:0005506">
    <property type="term" value="F:iron ion binding"/>
    <property type="evidence" value="ECO:0007669"/>
    <property type="project" value="InterPro"/>
</dbReference>
<dbReference type="InterPro" id="IPR036396">
    <property type="entry name" value="Cyt_P450_sf"/>
</dbReference>